<evidence type="ECO:0000259" key="1">
    <source>
        <dbReference type="PROSITE" id="PS51186"/>
    </source>
</evidence>
<dbReference type="SUPFAM" id="SSF55729">
    <property type="entry name" value="Acyl-CoA N-acyltransferases (Nat)"/>
    <property type="match status" value="1"/>
</dbReference>
<keyword evidence="2" id="KW-0808">Transferase</keyword>
<proteinExistence type="predicted"/>
<dbReference type="PANTHER" id="PTHR43415">
    <property type="entry name" value="SPERMIDINE N(1)-ACETYLTRANSFERASE"/>
    <property type="match status" value="1"/>
</dbReference>
<reference evidence="2 3" key="1">
    <citation type="submission" date="2019-02" db="EMBL/GenBank/DDBJ databases">
        <title>Isolation and identification of novel species under the genus Muribaculum.</title>
        <authorList>
            <person name="Miyake S."/>
            <person name="Ding Y."/>
            <person name="Low A."/>
            <person name="Soh M."/>
            <person name="Seedorf H."/>
        </authorList>
    </citation>
    <scope>NUCLEOTIDE SEQUENCE [LARGE SCALE GENOMIC DNA]</scope>
    <source>
        <strain evidence="2 3">TLL-A3</strain>
    </source>
</reference>
<name>A0A4Z0V817_9BACT</name>
<gene>
    <name evidence="2" type="ORF">EZ315_01880</name>
</gene>
<organism evidence="2 3">
    <name type="scientific">Duncaniella freteri</name>
    <dbReference type="NCBI Taxonomy" id="2530391"/>
    <lineage>
        <taxon>Bacteria</taxon>
        <taxon>Pseudomonadati</taxon>
        <taxon>Bacteroidota</taxon>
        <taxon>Bacteroidia</taxon>
        <taxon>Bacteroidales</taxon>
        <taxon>Muribaculaceae</taxon>
        <taxon>Duncaniella</taxon>
    </lineage>
</organism>
<accession>A0A4Z0V817</accession>
<sequence length="184" mass="21000">MIDFRALEPIDVDTLYRWENDPAVWGVGSTMAPYSRKQLWDYVDSYDGDIFTARQLRLMITIPSGKDGEVKETVGTVDLYDFDPVNSRCAVGILIAPEYRRRGYAYDALIRVADYCHKRLSLHQLYCVVGAENEPSRSLFEKAGYKVSGRLRSWLRSGGAYSDAFIYQMMLPFDRVGKQGAVEQ</sequence>
<comment type="caution">
    <text evidence="2">The sequence shown here is derived from an EMBL/GenBank/DDBJ whole genome shotgun (WGS) entry which is preliminary data.</text>
</comment>
<dbReference type="Pfam" id="PF13302">
    <property type="entry name" value="Acetyltransf_3"/>
    <property type="match status" value="1"/>
</dbReference>
<dbReference type="GO" id="GO:0016747">
    <property type="term" value="F:acyltransferase activity, transferring groups other than amino-acyl groups"/>
    <property type="evidence" value="ECO:0007669"/>
    <property type="project" value="InterPro"/>
</dbReference>
<evidence type="ECO:0000313" key="2">
    <source>
        <dbReference type="EMBL" id="TGG39512.1"/>
    </source>
</evidence>
<dbReference type="Proteomes" id="UP000297635">
    <property type="component" value="Unassembled WGS sequence"/>
</dbReference>
<dbReference type="EMBL" id="SJSA01000001">
    <property type="protein sequence ID" value="TGG39512.1"/>
    <property type="molecule type" value="Genomic_DNA"/>
</dbReference>
<dbReference type="GeneID" id="82148522"/>
<protein>
    <submittedName>
        <fullName evidence="2">N-acetyltransferase</fullName>
    </submittedName>
</protein>
<dbReference type="PROSITE" id="PS51186">
    <property type="entry name" value="GNAT"/>
    <property type="match status" value="1"/>
</dbReference>
<dbReference type="PANTHER" id="PTHR43415:SF3">
    <property type="entry name" value="GNAT-FAMILY ACETYLTRANSFERASE"/>
    <property type="match status" value="1"/>
</dbReference>
<evidence type="ECO:0000313" key="3">
    <source>
        <dbReference type="Proteomes" id="UP000297635"/>
    </source>
</evidence>
<dbReference type="InterPro" id="IPR016181">
    <property type="entry name" value="Acyl_CoA_acyltransferase"/>
</dbReference>
<dbReference type="InterPro" id="IPR000182">
    <property type="entry name" value="GNAT_dom"/>
</dbReference>
<feature type="domain" description="N-acetyltransferase" evidence="1">
    <location>
        <begin position="2"/>
        <end position="172"/>
    </location>
</feature>
<dbReference type="RefSeq" id="WP_135470119.1">
    <property type="nucleotide sequence ID" value="NZ_CASJDB010000023.1"/>
</dbReference>
<dbReference type="Gene3D" id="3.40.630.30">
    <property type="match status" value="1"/>
</dbReference>
<dbReference type="AlphaFoldDB" id="A0A4Z0V817"/>
<keyword evidence="3" id="KW-1185">Reference proteome</keyword>